<accession>S3N4G4</accession>
<dbReference type="PATRIC" id="fig|421052.3.peg.2038"/>
<reference evidence="5 6" key="1">
    <citation type="submission" date="2013-06" db="EMBL/GenBank/DDBJ databases">
        <title>The Genome Sequence of Acinetobacter rudis CIP 110305.</title>
        <authorList>
            <consortium name="The Broad Institute Genome Sequencing Platform"/>
            <consortium name="The Broad Institute Genome Sequencing Center for Infectious Disease"/>
            <person name="Cerqueira G."/>
            <person name="Feldgarden M."/>
            <person name="Courvalin P."/>
            <person name="Perichon B."/>
            <person name="Grillot-Courvalin C."/>
            <person name="Clermont D."/>
            <person name="Rocha E."/>
            <person name="Yoon E.-J."/>
            <person name="Nemec A."/>
            <person name="Young S.K."/>
            <person name="Zeng Q."/>
            <person name="Gargeya S."/>
            <person name="Fitzgerald M."/>
            <person name="Abouelleil A."/>
            <person name="Alvarado L."/>
            <person name="Berlin A.M."/>
            <person name="Chapman S.B."/>
            <person name="Dewar J."/>
            <person name="Goldberg J."/>
            <person name="Griggs A."/>
            <person name="Gujja S."/>
            <person name="Hansen M."/>
            <person name="Howarth C."/>
            <person name="Imamovic A."/>
            <person name="Larimer J."/>
            <person name="McCowan C."/>
            <person name="Murphy C."/>
            <person name="Pearson M."/>
            <person name="Priest M."/>
            <person name="Roberts A."/>
            <person name="Saif S."/>
            <person name="Shea T."/>
            <person name="Sykes S."/>
            <person name="Wortman J."/>
            <person name="Nusbaum C."/>
            <person name="Birren B."/>
        </authorList>
    </citation>
    <scope>NUCLEOTIDE SEQUENCE [LARGE SCALE GENOMIC DNA]</scope>
    <source>
        <strain evidence="5 6">CIP 110305</strain>
    </source>
</reference>
<dbReference type="PROSITE" id="PS50404">
    <property type="entry name" value="GST_NTER"/>
    <property type="match status" value="1"/>
</dbReference>
<dbReference type="CDD" id="cd03206">
    <property type="entry name" value="GST_C_7"/>
    <property type="match status" value="1"/>
</dbReference>
<dbReference type="InterPro" id="IPR004045">
    <property type="entry name" value="Glutathione_S-Trfase_N"/>
</dbReference>
<name>S3N4G4_9GAMM</name>
<dbReference type="PROSITE" id="PS50405">
    <property type="entry name" value="GST_CTER"/>
    <property type="match status" value="1"/>
</dbReference>
<dbReference type="Pfam" id="PF02798">
    <property type="entry name" value="GST_N"/>
    <property type="match status" value="1"/>
</dbReference>
<dbReference type="InterPro" id="IPR036282">
    <property type="entry name" value="Glutathione-S-Trfase_C_sf"/>
</dbReference>
<organism evidence="5 6">
    <name type="scientific">Acinetobacter rudis CIP 110305</name>
    <dbReference type="NCBI Taxonomy" id="421052"/>
    <lineage>
        <taxon>Bacteria</taxon>
        <taxon>Pseudomonadati</taxon>
        <taxon>Pseudomonadota</taxon>
        <taxon>Gammaproteobacteria</taxon>
        <taxon>Moraxellales</taxon>
        <taxon>Moraxellaceae</taxon>
        <taxon>Acinetobacter</taxon>
    </lineage>
</organism>
<dbReference type="GO" id="GO:0006749">
    <property type="term" value="P:glutathione metabolic process"/>
    <property type="evidence" value="ECO:0007669"/>
    <property type="project" value="TreeGrafter"/>
</dbReference>
<dbReference type="SFLD" id="SFLDG01151">
    <property type="entry name" value="Main.2:_Nu-like"/>
    <property type="match status" value="1"/>
</dbReference>
<dbReference type="Pfam" id="PF00043">
    <property type="entry name" value="GST_C"/>
    <property type="match status" value="1"/>
</dbReference>
<dbReference type="OrthoDB" id="9797500at2"/>
<dbReference type="HOGENOM" id="CLU_011226_6_0_6"/>
<comment type="similarity">
    <text evidence="2">Belongs to the GST superfamily.</text>
</comment>
<dbReference type="SUPFAM" id="SSF47616">
    <property type="entry name" value="GST C-terminal domain-like"/>
    <property type="match status" value="1"/>
</dbReference>
<evidence type="ECO:0000259" key="3">
    <source>
        <dbReference type="PROSITE" id="PS50404"/>
    </source>
</evidence>
<comment type="subunit">
    <text evidence="1">Homodimer.</text>
</comment>
<dbReference type="InterPro" id="IPR004046">
    <property type="entry name" value="GST_C"/>
</dbReference>
<dbReference type="eggNOG" id="COG0625">
    <property type="taxonomic scope" value="Bacteria"/>
</dbReference>
<dbReference type="PANTHER" id="PTHR43969">
    <property type="entry name" value="GLUTATHIONE S TRANSFERASE D10, ISOFORM A-RELATED"/>
    <property type="match status" value="1"/>
</dbReference>
<proteinExistence type="inferred from homology"/>
<evidence type="ECO:0000256" key="2">
    <source>
        <dbReference type="RuleBase" id="RU003494"/>
    </source>
</evidence>
<dbReference type="InterPro" id="IPR036249">
    <property type="entry name" value="Thioredoxin-like_sf"/>
</dbReference>
<dbReference type="STRING" id="632955.GCA_000829675_03451"/>
<comment type="caution">
    <text evidence="5">The sequence shown here is derived from an EMBL/GenBank/DDBJ whole genome shotgun (WGS) entry which is preliminary data.</text>
</comment>
<dbReference type="SFLD" id="SFLDS00019">
    <property type="entry name" value="Glutathione_Transferase_(cytos"/>
    <property type="match status" value="1"/>
</dbReference>
<keyword evidence="5" id="KW-0808">Transferase</keyword>
<dbReference type="InterPro" id="IPR010987">
    <property type="entry name" value="Glutathione-S-Trfase_C-like"/>
</dbReference>
<dbReference type="Gene3D" id="3.40.30.10">
    <property type="entry name" value="Glutaredoxin"/>
    <property type="match status" value="1"/>
</dbReference>
<evidence type="ECO:0000313" key="5">
    <source>
        <dbReference type="EMBL" id="EPF73333.1"/>
    </source>
</evidence>
<gene>
    <name evidence="5" type="ORF">F945_02089</name>
</gene>
<evidence type="ECO:0000313" key="6">
    <source>
        <dbReference type="Proteomes" id="UP000014568"/>
    </source>
</evidence>
<evidence type="ECO:0000259" key="4">
    <source>
        <dbReference type="PROSITE" id="PS50405"/>
    </source>
</evidence>
<keyword evidence="6" id="KW-1185">Reference proteome</keyword>
<dbReference type="SUPFAM" id="SSF52833">
    <property type="entry name" value="Thioredoxin-like"/>
    <property type="match status" value="1"/>
</dbReference>
<dbReference type="PANTHER" id="PTHR43969:SF9">
    <property type="entry name" value="GLUTATHIONE S TRANSFERASE D10, ISOFORM A-RELATED"/>
    <property type="match status" value="1"/>
</dbReference>
<dbReference type="InterPro" id="IPR040079">
    <property type="entry name" value="Glutathione_S-Trfase"/>
</dbReference>
<dbReference type="RefSeq" id="WP_016656495.1">
    <property type="nucleotide sequence ID" value="NZ_KE340353.1"/>
</dbReference>
<dbReference type="SFLD" id="SFLDG00358">
    <property type="entry name" value="Main_(cytGST)"/>
    <property type="match status" value="1"/>
</dbReference>
<protein>
    <submittedName>
        <fullName evidence="5">Glutathione S-transferase</fullName>
    </submittedName>
</protein>
<feature type="domain" description="GST C-terminal" evidence="4">
    <location>
        <begin position="85"/>
        <end position="197"/>
    </location>
</feature>
<dbReference type="Proteomes" id="UP000014568">
    <property type="component" value="Unassembled WGS sequence"/>
</dbReference>
<dbReference type="AlphaFoldDB" id="S3N4G4"/>
<dbReference type="GO" id="GO:0004364">
    <property type="term" value="F:glutathione transferase activity"/>
    <property type="evidence" value="ECO:0007669"/>
    <property type="project" value="TreeGrafter"/>
</dbReference>
<feature type="domain" description="GST N-terminal" evidence="3">
    <location>
        <begin position="1"/>
        <end position="80"/>
    </location>
</feature>
<dbReference type="EMBL" id="ATGI01000027">
    <property type="protein sequence ID" value="EPF73333.1"/>
    <property type="molecule type" value="Genomic_DNA"/>
</dbReference>
<dbReference type="CDD" id="cd03056">
    <property type="entry name" value="GST_N_4"/>
    <property type="match status" value="1"/>
</dbReference>
<evidence type="ECO:0000256" key="1">
    <source>
        <dbReference type="ARBA" id="ARBA00011738"/>
    </source>
</evidence>
<dbReference type="Gene3D" id="1.20.1050.10">
    <property type="match status" value="1"/>
</dbReference>
<sequence>MKLYDLELSGNCYKVRLFAALANIDLELIAVDFLAGEHKSTELLKLNPFGELPILDDHGFILRDSQAILIYLANKYAGEAWWPSSPQQQAEVSQWLFVTANEIQHGPCAARLIDLFQYPLDKQVALIKAERILTILNTHLSEHTWLAINRPTIADIAVYPYVALAHEGSIDLSPYVHIQAWLKRIQALPNYVSMPGL</sequence>